<name>A0A099GB51_9RHOB</name>
<keyword evidence="2" id="KW-0238">DNA-binding</keyword>
<dbReference type="RefSeq" id="WP_036702886.1">
    <property type="nucleotide sequence ID" value="NZ_JRKQ01000040.1"/>
</dbReference>
<dbReference type="Proteomes" id="UP000029858">
    <property type="component" value="Unassembled WGS sequence"/>
</dbReference>
<dbReference type="InterPro" id="IPR036390">
    <property type="entry name" value="WH_DNA-bd_sf"/>
</dbReference>
<dbReference type="Gene3D" id="1.10.10.10">
    <property type="entry name" value="Winged helix-like DNA-binding domain superfamily/Winged helix DNA-binding domain"/>
    <property type="match status" value="1"/>
</dbReference>
<organism evidence="5 6">
    <name type="scientific">Paracoccus sanguinis</name>
    <dbReference type="NCBI Taxonomy" id="1545044"/>
    <lineage>
        <taxon>Bacteria</taxon>
        <taxon>Pseudomonadati</taxon>
        <taxon>Pseudomonadota</taxon>
        <taxon>Alphaproteobacteria</taxon>
        <taxon>Rhodobacterales</taxon>
        <taxon>Paracoccaceae</taxon>
        <taxon>Paracoccus</taxon>
    </lineage>
</organism>
<evidence type="ECO:0000256" key="2">
    <source>
        <dbReference type="ARBA" id="ARBA00023125"/>
    </source>
</evidence>
<dbReference type="InterPro" id="IPR000485">
    <property type="entry name" value="AsnC-type_HTH_dom"/>
</dbReference>
<dbReference type="InterPro" id="IPR011008">
    <property type="entry name" value="Dimeric_a/b-barrel"/>
</dbReference>
<keyword evidence="1" id="KW-0805">Transcription regulation</keyword>
<accession>A0A099GB51</accession>
<evidence type="ECO:0000313" key="6">
    <source>
        <dbReference type="Proteomes" id="UP000029858"/>
    </source>
</evidence>
<dbReference type="PRINTS" id="PR00033">
    <property type="entry name" value="HTHASNC"/>
</dbReference>
<dbReference type="SUPFAM" id="SSF46785">
    <property type="entry name" value="Winged helix' DNA-binding domain"/>
    <property type="match status" value="1"/>
</dbReference>
<dbReference type="PANTHER" id="PTHR30154:SF46">
    <property type="entry name" value="TRANSCRIPTIONAL REGULATORY PROTEIN"/>
    <property type="match status" value="1"/>
</dbReference>
<reference evidence="5 6" key="2">
    <citation type="submission" date="2014-10" db="EMBL/GenBank/DDBJ databases">
        <title>Paracoccus sanguinis sp. nov., isolated from clinical specimens of New York State patients.</title>
        <authorList>
            <person name="Mingle L.A."/>
            <person name="Cole J.A."/>
            <person name="Lapierre P."/>
            <person name="Musser K.A."/>
        </authorList>
    </citation>
    <scope>NUCLEOTIDE SEQUENCE [LARGE SCALE GENOMIC DNA]</scope>
    <source>
        <strain evidence="5 6">5503</strain>
    </source>
</reference>
<evidence type="ECO:0000256" key="3">
    <source>
        <dbReference type="ARBA" id="ARBA00023163"/>
    </source>
</evidence>
<dbReference type="AlphaFoldDB" id="A0A099GB51"/>
<comment type="caution">
    <text evidence="5">The sequence shown here is derived from an EMBL/GenBank/DDBJ whole genome shotgun (WGS) entry which is preliminary data.</text>
</comment>
<accession>A0A099GJD8</accession>
<gene>
    <name evidence="5" type="ORF">IX56_09200</name>
</gene>
<keyword evidence="3" id="KW-0804">Transcription</keyword>
<sequence>MPDLDDFDRRLLAALQDDARLTNAELGERVGLSASQCSRRRMALERDGLIRGYRAELSPEALGLNITVFVEVNLVAHSQATAADFHDILRRTDYIQEAYALSGEKDYLLKAIVPDLAGVQDLVNRTLLGHATVTRVCTSIVLNTVKASGRLPVR</sequence>
<evidence type="ECO:0000256" key="1">
    <source>
        <dbReference type="ARBA" id="ARBA00023015"/>
    </source>
</evidence>
<dbReference type="GO" id="GO:0043565">
    <property type="term" value="F:sequence-specific DNA binding"/>
    <property type="evidence" value="ECO:0007669"/>
    <property type="project" value="InterPro"/>
</dbReference>
<dbReference type="Gene3D" id="3.30.70.920">
    <property type="match status" value="1"/>
</dbReference>
<dbReference type="SMART" id="SM00344">
    <property type="entry name" value="HTH_ASNC"/>
    <property type="match status" value="1"/>
</dbReference>
<dbReference type="SUPFAM" id="SSF54909">
    <property type="entry name" value="Dimeric alpha+beta barrel"/>
    <property type="match status" value="1"/>
</dbReference>
<dbReference type="InterPro" id="IPR019888">
    <property type="entry name" value="Tscrpt_reg_AsnC-like"/>
</dbReference>
<feature type="domain" description="HTH asnC-type" evidence="4">
    <location>
        <begin position="4"/>
        <end position="65"/>
    </location>
</feature>
<reference evidence="5 6" key="1">
    <citation type="submission" date="2014-09" db="EMBL/GenBank/DDBJ databases">
        <authorList>
            <person name="McGinnis J.M."/>
            <person name="Wolfgang W.J."/>
        </authorList>
    </citation>
    <scope>NUCLEOTIDE SEQUENCE [LARGE SCALE GENOMIC DNA]</scope>
    <source>
        <strain evidence="5 6">5503</strain>
    </source>
</reference>
<dbReference type="PROSITE" id="PS50956">
    <property type="entry name" value="HTH_ASNC_2"/>
    <property type="match status" value="1"/>
</dbReference>
<dbReference type="EMBL" id="JRKQ01000040">
    <property type="protein sequence ID" value="KGJ22268.1"/>
    <property type="molecule type" value="Genomic_DNA"/>
</dbReference>
<evidence type="ECO:0000313" key="5">
    <source>
        <dbReference type="EMBL" id="KGJ22268.1"/>
    </source>
</evidence>
<dbReference type="PANTHER" id="PTHR30154">
    <property type="entry name" value="LEUCINE-RESPONSIVE REGULATORY PROTEIN"/>
    <property type="match status" value="1"/>
</dbReference>
<dbReference type="InterPro" id="IPR019887">
    <property type="entry name" value="Tscrpt_reg_AsnC/Lrp_C"/>
</dbReference>
<dbReference type="Pfam" id="PF13412">
    <property type="entry name" value="HTH_24"/>
    <property type="match status" value="1"/>
</dbReference>
<evidence type="ECO:0000259" key="4">
    <source>
        <dbReference type="PROSITE" id="PS50956"/>
    </source>
</evidence>
<dbReference type="InterPro" id="IPR036388">
    <property type="entry name" value="WH-like_DNA-bd_sf"/>
</dbReference>
<proteinExistence type="predicted"/>
<dbReference type="GO" id="GO:0043200">
    <property type="term" value="P:response to amino acid"/>
    <property type="evidence" value="ECO:0007669"/>
    <property type="project" value="TreeGrafter"/>
</dbReference>
<dbReference type="GO" id="GO:0005829">
    <property type="term" value="C:cytosol"/>
    <property type="evidence" value="ECO:0007669"/>
    <property type="project" value="TreeGrafter"/>
</dbReference>
<protein>
    <submittedName>
        <fullName evidence="5">AsnC family transcriptional regulator</fullName>
    </submittedName>
</protein>
<dbReference type="Pfam" id="PF01037">
    <property type="entry name" value="AsnC_trans_reg"/>
    <property type="match status" value="1"/>
</dbReference>